<name>A0AAC9AVD8_SPHMC</name>
<reference evidence="3" key="1">
    <citation type="submission" date="2015-11" db="EMBL/GenBank/DDBJ databases">
        <title>Complete genome sequence of a polyethylene-glycol degrader Sphingopyxis macrogoltabida 203N (NBRC 111659).</title>
        <authorList>
            <person name="Yoshiyuki O."/>
            <person name="Shouta N."/>
            <person name="Nagata Y."/>
            <person name="Numata M."/>
            <person name="Tsuchikane K."/>
            <person name="Hosoyama A."/>
            <person name="Yamazoe A."/>
            <person name="Tsuda M."/>
            <person name="Fujita N."/>
            <person name="Kawai F."/>
        </authorList>
    </citation>
    <scope>NUCLEOTIDE SEQUENCE [LARGE SCALE GENOMIC DNA]</scope>
    <source>
        <strain evidence="3">203N</strain>
    </source>
</reference>
<keyword evidence="1" id="KW-0472">Membrane</keyword>
<dbReference type="AlphaFoldDB" id="A0AAC9AVD8"/>
<dbReference type="EMBL" id="CP013344">
    <property type="protein sequence ID" value="AMU89959.1"/>
    <property type="molecule type" value="Genomic_DNA"/>
</dbReference>
<dbReference type="Proteomes" id="UP000076088">
    <property type="component" value="Chromosome"/>
</dbReference>
<dbReference type="KEGG" id="smaz:LH19_06780"/>
<keyword evidence="1" id="KW-0812">Transmembrane</keyword>
<accession>A0AAC9AVD8</accession>
<keyword evidence="1" id="KW-1133">Transmembrane helix</keyword>
<proteinExistence type="predicted"/>
<evidence type="ECO:0000313" key="3">
    <source>
        <dbReference type="Proteomes" id="UP000076088"/>
    </source>
</evidence>
<reference evidence="2 3" key="2">
    <citation type="journal article" date="2016" name="Genome Announc.">
        <title>Complete Genome Sequence of Sphingopyxis macrogoltabida Strain 203N (NBRC 111659), a Polyethylene Glycol Degrader.</title>
        <authorList>
            <person name="Ohtsubo Y."/>
            <person name="Nonoyama S."/>
            <person name="Nagata Y."/>
            <person name="Numata M."/>
            <person name="Tsuchikane K."/>
            <person name="Hosoyama A."/>
            <person name="Yamazoe A."/>
            <person name="Tsuda M."/>
            <person name="Fujita N."/>
            <person name="Kawai F."/>
        </authorList>
    </citation>
    <scope>NUCLEOTIDE SEQUENCE [LARGE SCALE GENOMIC DNA]</scope>
    <source>
        <strain evidence="2 3">203N</strain>
    </source>
</reference>
<evidence type="ECO:0000313" key="2">
    <source>
        <dbReference type="EMBL" id="AMU89959.1"/>
    </source>
</evidence>
<evidence type="ECO:0000256" key="1">
    <source>
        <dbReference type="SAM" id="Phobius"/>
    </source>
</evidence>
<gene>
    <name evidence="2" type="ORF">ATM17_13025</name>
</gene>
<organism evidence="2 3">
    <name type="scientific">Sphingopyxis macrogoltabida</name>
    <name type="common">Sphingomonas macrogoltabidus</name>
    <dbReference type="NCBI Taxonomy" id="33050"/>
    <lineage>
        <taxon>Bacteria</taxon>
        <taxon>Pseudomonadati</taxon>
        <taxon>Pseudomonadota</taxon>
        <taxon>Alphaproteobacteria</taxon>
        <taxon>Sphingomonadales</taxon>
        <taxon>Sphingomonadaceae</taxon>
        <taxon>Sphingopyxis</taxon>
    </lineage>
</organism>
<keyword evidence="3" id="KW-1185">Reference proteome</keyword>
<feature type="transmembrane region" description="Helical" evidence="1">
    <location>
        <begin position="118"/>
        <end position="140"/>
    </location>
</feature>
<feature type="transmembrane region" description="Helical" evidence="1">
    <location>
        <begin position="86"/>
        <end position="112"/>
    </location>
</feature>
<sequence>MIQRGRAMGEVDWAGRMARLPDEDLIEIASSGDTDGFESEAVEAATAELERRKPDVEIIADVQQAVRSKNAAREGRSIEPLSNPAWVAFVFFGPFFLFTIPAIIMLATMGYYQKAKDAGWAILLSFLFWGMISAAMALFLG</sequence>
<protein>
    <submittedName>
        <fullName evidence="2">Uncharacterized protein</fullName>
    </submittedName>
</protein>